<organism evidence="2 3">
    <name type="scientific">Thermotoga neapolitana (strain ATCC 49049 / DSM 4359 / NBRC 107923 / NS-E)</name>
    <dbReference type="NCBI Taxonomy" id="309803"/>
    <lineage>
        <taxon>Bacteria</taxon>
        <taxon>Thermotogati</taxon>
        <taxon>Thermotogota</taxon>
        <taxon>Thermotogae</taxon>
        <taxon>Thermotogales</taxon>
        <taxon>Thermotogaceae</taxon>
        <taxon>Thermotoga</taxon>
    </lineage>
</organism>
<evidence type="ECO:0000313" key="2">
    <source>
        <dbReference type="EMBL" id="ACM22907.1"/>
    </source>
</evidence>
<dbReference type="STRING" id="309803.CTN_0731"/>
<feature type="transmembrane region" description="Helical" evidence="1">
    <location>
        <begin position="125"/>
        <end position="144"/>
    </location>
</feature>
<evidence type="ECO:0000313" key="3">
    <source>
        <dbReference type="Proteomes" id="UP000000445"/>
    </source>
</evidence>
<keyword evidence="1" id="KW-0472">Membrane</keyword>
<gene>
    <name evidence="2" type="ordered locus">CTN_0731</name>
</gene>
<feature type="transmembrane region" description="Helical" evidence="1">
    <location>
        <begin position="150"/>
        <end position="171"/>
    </location>
</feature>
<feature type="transmembrane region" description="Helical" evidence="1">
    <location>
        <begin position="95"/>
        <end position="113"/>
    </location>
</feature>
<dbReference type="RefSeq" id="WP_015919226.1">
    <property type="nucleotide sequence ID" value="NC_011978.1"/>
</dbReference>
<dbReference type="KEGG" id="tna:CTN_0731"/>
<dbReference type="AlphaFoldDB" id="B9K7H4"/>
<dbReference type="HOGENOM" id="CLU_109404_0_0_0"/>
<keyword evidence="1" id="KW-0812">Transmembrane</keyword>
<protein>
    <submittedName>
        <fullName evidence="2">Uncharacterized protein</fullName>
    </submittedName>
</protein>
<evidence type="ECO:0000256" key="1">
    <source>
        <dbReference type="SAM" id="Phobius"/>
    </source>
</evidence>
<feature type="transmembrane region" description="Helical" evidence="1">
    <location>
        <begin position="191"/>
        <end position="210"/>
    </location>
</feature>
<dbReference type="eggNOG" id="ENOG50343AR">
    <property type="taxonomic scope" value="Bacteria"/>
</dbReference>
<feature type="transmembrane region" description="Helical" evidence="1">
    <location>
        <begin position="69"/>
        <end position="89"/>
    </location>
</feature>
<keyword evidence="1" id="KW-1133">Transmembrane helix</keyword>
<reference evidence="2 3" key="1">
    <citation type="journal article" date="2009" name="Biosci. Biotechnol. Biochem.">
        <title>WeGAS: a web-based microbial genome annotation system.</title>
        <authorList>
            <person name="Lee D."/>
            <person name="Seo H."/>
            <person name="Park C."/>
            <person name="Park K."/>
        </authorList>
    </citation>
    <scope>NUCLEOTIDE SEQUENCE [LARGE SCALE GENOMIC DNA]</scope>
    <source>
        <strain evidence="3">ATCC 49049 / DSM 4359 / NBRC 107923 / NS-E</strain>
    </source>
</reference>
<proteinExistence type="predicted"/>
<dbReference type="Proteomes" id="UP000000445">
    <property type="component" value="Chromosome"/>
</dbReference>
<sequence>MERVIGDFLKLVVENWYFSLPAALFLMFASRYVEHVAFAVLGFVMGINFVFPLLSKVESLSSYLSNENVRTIVMVAVGVLTAVVIYVLYKYLVFLAAFVTVSFLAYYVINFMVNSFNIQDVQYMNWITLGLSVLIGFLAGITAYRKEKDFARMLSVIVGAAVLAALVLHYLSGMFGMEFRPESFFENKSMVLFYVSLFLLFLFVASWYTFRKRPSPKSEL</sequence>
<accession>B9K7H4</accession>
<keyword evidence="3" id="KW-1185">Reference proteome</keyword>
<name>B9K7H4_THENN</name>
<feature type="transmembrane region" description="Helical" evidence="1">
    <location>
        <begin position="36"/>
        <end position="57"/>
    </location>
</feature>
<dbReference type="EMBL" id="CP000916">
    <property type="protein sequence ID" value="ACM22907.1"/>
    <property type="molecule type" value="Genomic_DNA"/>
</dbReference>